<comment type="caution">
    <text evidence="3">The sequence shown here is derived from an EMBL/GenBank/DDBJ whole genome shotgun (WGS) entry which is preliminary data.</text>
</comment>
<keyword evidence="2" id="KW-0472">Membrane</keyword>
<accession>A0A8T0JDL1</accession>
<feature type="transmembrane region" description="Helical" evidence="2">
    <location>
        <begin position="12"/>
        <end position="31"/>
    </location>
</feature>
<evidence type="ECO:0000313" key="4">
    <source>
        <dbReference type="Proteomes" id="UP000822688"/>
    </source>
</evidence>
<feature type="region of interest" description="Disordered" evidence="1">
    <location>
        <begin position="41"/>
        <end position="62"/>
    </location>
</feature>
<keyword evidence="4" id="KW-1185">Reference proteome</keyword>
<evidence type="ECO:0000256" key="1">
    <source>
        <dbReference type="SAM" id="MobiDB-lite"/>
    </source>
</evidence>
<protein>
    <recommendedName>
        <fullName evidence="5">Transmembrane protein</fullName>
    </recommendedName>
</protein>
<dbReference type="EMBL" id="CM026421">
    <property type="protein sequence ID" value="KAG0593103.1"/>
    <property type="molecule type" value="Genomic_DNA"/>
</dbReference>
<dbReference type="AlphaFoldDB" id="A0A8T0JDL1"/>
<proteinExistence type="predicted"/>
<dbReference type="PROSITE" id="PS51257">
    <property type="entry name" value="PROKAR_LIPOPROTEIN"/>
    <property type="match status" value="1"/>
</dbReference>
<keyword evidence="2" id="KW-1133">Transmembrane helix</keyword>
<evidence type="ECO:0000313" key="3">
    <source>
        <dbReference type="EMBL" id="KAG0593103.1"/>
    </source>
</evidence>
<name>A0A8T0JDL1_CERPU</name>
<organism evidence="3 4">
    <name type="scientific">Ceratodon purpureus</name>
    <name type="common">Fire moss</name>
    <name type="synonym">Dicranum purpureum</name>
    <dbReference type="NCBI Taxonomy" id="3225"/>
    <lineage>
        <taxon>Eukaryota</taxon>
        <taxon>Viridiplantae</taxon>
        <taxon>Streptophyta</taxon>
        <taxon>Embryophyta</taxon>
        <taxon>Bryophyta</taxon>
        <taxon>Bryophytina</taxon>
        <taxon>Bryopsida</taxon>
        <taxon>Dicranidae</taxon>
        <taxon>Pseudoditrichales</taxon>
        <taxon>Ditrichaceae</taxon>
        <taxon>Ceratodon</taxon>
    </lineage>
</organism>
<evidence type="ECO:0008006" key="5">
    <source>
        <dbReference type="Google" id="ProtNLM"/>
    </source>
</evidence>
<dbReference type="Proteomes" id="UP000822688">
    <property type="component" value="Chromosome 1"/>
</dbReference>
<feature type="compositionally biased region" description="Basic residues" evidence="1">
    <location>
        <begin position="51"/>
        <end position="62"/>
    </location>
</feature>
<evidence type="ECO:0000256" key="2">
    <source>
        <dbReference type="SAM" id="Phobius"/>
    </source>
</evidence>
<feature type="transmembrane region" description="Helical" evidence="2">
    <location>
        <begin position="79"/>
        <end position="98"/>
    </location>
</feature>
<keyword evidence="2" id="KW-0812">Transmembrane</keyword>
<sequence length="120" mass="13832">MTSRLQDFNSELWQKWASMGVIFLACGAMLYQDHATPRPRKHSCSAPVPSSHKKSTSARRSKGAYMGHYSRLPLTRYQIYRLLLVFIALFLVGIFVVYSKSHRNARADYNAQRYNMMPPS</sequence>
<gene>
    <name evidence="3" type="ORF">KC19_1G305100</name>
</gene>
<reference evidence="3" key="1">
    <citation type="submission" date="2020-06" db="EMBL/GenBank/DDBJ databases">
        <title>WGS assembly of Ceratodon purpureus strain R40.</title>
        <authorList>
            <person name="Carey S.B."/>
            <person name="Jenkins J."/>
            <person name="Shu S."/>
            <person name="Lovell J.T."/>
            <person name="Sreedasyam A."/>
            <person name="Maumus F."/>
            <person name="Tiley G.P."/>
            <person name="Fernandez-Pozo N."/>
            <person name="Barry K."/>
            <person name="Chen C."/>
            <person name="Wang M."/>
            <person name="Lipzen A."/>
            <person name="Daum C."/>
            <person name="Saski C.A."/>
            <person name="Payton A.C."/>
            <person name="Mcbreen J.C."/>
            <person name="Conrad R.E."/>
            <person name="Kollar L.M."/>
            <person name="Olsson S."/>
            <person name="Huttunen S."/>
            <person name="Landis J.B."/>
            <person name="Wickett N.J."/>
            <person name="Johnson M.G."/>
            <person name="Rensing S.A."/>
            <person name="Grimwood J."/>
            <person name="Schmutz J."/>
            <person name="Mcdaniel S.F."/>
        </authorList>
    </citation>
    <scope>NUCLEOTIDE SEQUENCE</scope>
    <source>
        <strain evidence="3">R40</strain>
    </source>
</reference>